<evidence type="ECO:0000256" key="4">
    <source>
        <dbReference type="ARBA" id="ARBA00022840"/>
    </source>
</evidence>
<dbReference type="SUPFAM" id="SSF52540">
    <property type="entry name" value="P-loop containing nucleoside triphosphate hydrolases"/>
    <property type="match status" value="1"/>
</dbReference>
<evidence type="ECO:0000313" key="7">
    <source>
        <dbReference type="EMBL" id="PKY71402.1"/>
    </source>
</evidence>
<dbReference type="InterPro" id="IPR003439">
    <property type="entry name" value="ABC_transporter-like_ATP-bd"/>
</dbReference>
<accession>A0A150H7U3</accession>
<evidence type="ECO:0000256" key="2">
    <source>
        <dbReference type="ARBA" id="ARBA00022448"/>
    </source>
</evidence>
<dbReference type="Proteomes" id="UP000243589">
    <property type="component" value="Unassembled WGS sequence"/>
</dbReference>
<dbReference type="PANTHER" id="PTHR42734">
    <property type="entry name" value="METAL TRANSPORT SYSTEM ATP-BINDING PROTEIN TM_0124-RELATED"/>
    <property type="match status" value="1"/>
</dbReference>
<dbReference type="PATRIC" id="fig|479117.4.peg.1199"/>
<dbReference type="EMBL" id="PKGO01000001">
    <property type="protein sequence ID" value="PKY71402.1"/>
    <property type="molecule type" value="Genomic_DNA"/>
</dbReference>
<dbReference type="EMBL" id="LQQC01000010">
    <property type="protein sequence ID" value="KXZ58166.1"/>
    <property type="molecule type" value="Genomic_DNA"/>
</dbReference>
<gene>
    <name evidence="6" type="primary">ylmA</name>
    <name evidence="6" type="ORF">Bravens_01203</name>
    <name evidence="7" type="ORF">CYJ40_01725</name>
</gene>
<dbReference type="InterPro" id="IPR050153">
    <property type="entry name" value="Metal_Ion_Import_ABC"/>
</dbReference>
<keyword evidence="4 6" id="KW-0067">ATP-binding</keyword>
<evidence type="ECO:0000313" key="8">
    <source>
        <dbReference type="Proteomes" id="UP000242755"/>
    </source>
</evidence>
<dbReference type="STRING" id="1176165.GCA_001584405_01073"/>
<dbReference type="Pfam" id="PF00005">
    <property type="entry name" value="ABC_tran"/>
    <property type="match status" value="1"/>
</dbReference>
<reference evidence="7 8" key="2">
    <citation type="submission" date="2017-12" db="EMBL/GenBank/DDBJ databases">
        <title>Phylogenetic diversity of female urinary microbiome.</title>
        <authorList>
            <person name="Thomas-White K."/>
            <person name="Wolfe A.J."/>
        </authorList>
    </citation>
    <scope>NUCLEOTIDE SEQUENCE [LARGE SCALE GENOMIC DNA]</scope>
    <source>
        <strain evidence="7 8">UMB0426</strain>
    </source>
</reference>
<organism evidence="6 9">
    <name type="scientific">Brevibacterium ravenspurgense</name>
    <dbReference type="NCBI Taxonomy" id="479117"/>
    <lineage>
        <taxon>Bacteria</taxon>
        <taxon>Bacillati</taxon>
        <taxon>Actinomycetota</taxon>
        <taxon>Actinomycetes</taxon>
        <taxon>Micrococcales</taxon>
        <taxon>Brevibacteriaceae</taxon>
        <taxon>Brevibacterium</taxon>
    </lineage>
</organism>
<keyword evidence="3" id="KW-0547">Nucleotide-binding</keyword>
<dbReference type="PROSITE" id="PS50893">
    <property type="entry name" value="ABC_TRANSPORTER_2"/>
    <property type="match status" value="1"/>
</dbReference>
<protein>
    <submittedName>
        <fullName evidence="6 7">ABC transporter ATP-binding protein</fullName>
        <ecNumber evidence="6">3.6.3.-</ecNumber>
    </submittedName>
</protein>
<dbReference type="RefSeq" id="WP_019175040.1">
    <property type="nucleotide sequence ID" value="NZ_LPXW01000031.1"/>
</dbReference>
<name>A0A150H7U3_9MICO</name>
<keyword evidence="6" id="KW-0378">Hydrolase</keyword>
<dbReference type="Gene3D" id="3.40.50.300">
    <property type="entry name" value="P-loop containing nucleotide triphosphate hydrolases"/>
    <property type="match status" value="1"/>
</dbReference>
<evidence type="ECO:0000259" key="5">
    <source>
        <dbReference type="PROSITE" id="PS50893"/>
    </source>
</evidence>
<dbReference type="Proteomes" id="UP000242755">
    <property type="component" value="Unassembled WGS sequence"/>
</dbReference>
<feature type="domain" description="ABC transporter" evidence="5">
    <location>
        <begin position="5"/>
        <end position="245"/>
    </location>
</feature>
<evidence type="ECO:0000313" key="6">
    <source>
        <dbReference type="EMBL" id="KXZ58166.1"/>
    </source>
</evidence>
<dbReference type="GO" id="GO:0016887">
    <property type="term" value="F:ATP hydrolysis activity"/>
    <property type="evidence" value="ECO:0007669"/>
    <property type="project" value="InterPro"/>
</dbReference>
<dbReference type="AlphaFoldDB" id="A0A150H7U3"/>
<sequence>MSTVLQLDNVGVRRGANHLLSDFSLTVEEGQHWAVLGPNGAGKTTLLELAAGRMHPTEGTVDILEERLGRVDVFELRPRIGYTSSQLAKRIPGSEKVHDVVLTAAYGVLGRWVEEYDEIDLDRADDLLSAFGIAGFGTRRFGTLSDGEKKRVQIARSLMTDPELLLLDEPATGLDLGGREELLQALTEIIGSKYAPTTVMVTHHVEEIPQSMTHALLIREGGVVAAGDIKDTITEANLSETFGLPIQLTVTEGRFHAQARLS</sequence>
<evidence type="ECO:0000313" key="9">
    <source>
        <dbReference type="Proteomes" id="UP000243589"/>
    </source>
</evidence>
<evidence type="ECO:0000256" key="1">
    <source>
        <dbReference type="ARBA" id="ARBA00005417"/>
    </source>
</evidence>
<proteinExistence type="inferred from homology"/>
<dbReference type="InterPro" id="IPR003593">
    <property type="entry name" value="AAA+_ATPase"/>
</dbReference>
<evidence type="ECO:0000256" key="3">
    <source>
        <dbReference type="ARBA" id="ARBA00022741"/>
    </source>
</evidence>
<dbReference type="GO" id="GO:0005524">
    <property type="term" value="F:ATP binding"/>
    <property type="evidence" value="ECO:0007669"/>
    <property type="project" value="UniProtKB-KW"/>
</dbReference>
<keyword evidence="9" id="KW-1185">Reference proteome</keyword>
<keyword evidence="2" id="KW-0813">Transport</keyword>
<dbReference type="EC" id="3.6.3.-" evidence="6"/>
<dbReference type="InterPro" id="IPR027417">
    <property type="entry name" value="P-loop_NTPase"/>
</dbReference>
<dbReference type="SMART" id="SM00382">
    <property type="entry name" value="AAA"/>
    <property type="match status" value="1"/>
</dbReference>
<comment type="similarity">
    <text evidence="1">Belongs to the ABC transporter superfamily.</text>
</comment>
<dbReference type="PANTHER" id="PTHR42734:SF17">
    <property type="entry name" value="METAL TRANSPORT SYSTEM ATP-BINDING PROTEIN TM_0124-RELATED"/>
    <property type="match status" value="1"/>
</dbReference>
<reference evidence="6 9" key="1">
    <citation type="submission" date="2016-01" db="EMBL/GenBank/DDBJ databases">
        <title>Use of Whole Genome Sequencing to ascertain that Brevibacterium massiliense (Roux, Raoult 2009) is a later heterotypic synonym of Brevibacterium ravenspurgense (Mages 2008).</title>
        <authorList>
            <person name="Bernier A.-M."/>
            <person name="Burdz T."/>
            <person name="Huynh C."/>
            <person name="Pachecho A.L."/>
            <person name="Wiebe D."/>
            <person name="Bonner C."/>
            <person name="Bernard K."/>
        </authorList>
    </citation>
    <scope>NUCLEOTIDE SEQUENCE [LARGE SCALE GENOMIC DNA]</scope>
    <source>
        <strain evidence="6 9">CCUG56047</strain>
    </source>
</reference>
<comment type="caution">
    <text evidence="6">The sequence shown here is derived from an EMBL/GenBank/DDBJ whole genome shotgun (WGS) entry which is preliminary data.</text>
</comment>